<comment type="caution">
    <text evidence="5">The sequence shown here is derived from an EMBL/GenBank/DDBJ whole genome shotgun (WGS) entry which is preliminary data.</text>
</comment>
<organism evidence="5 6">
    <name type="scientific">Actinacidiphila cocklensis</name>
    <dbReference type="NCBI Taxonomy" id="887465"/>
    <lineage>
        <taxon>Bacteria</taxon>
        <taxon>Bacillati</taxon>
        <taxon>Actinomycetota</taxon>
        <taxon>Actinomycetes</taxon>
        <taxon>Kitasatosporales</taxon>
        <taxon>Streptomycetaceae</taxon>
        <taxon>Actinacidiphila</taxon>
    </lineage>
</organism>
<dbReference type="PANTHER" id="PTHR10272:SF0">
    <property type="entry name" value="PLATELET-ACTIVATING FACTOR ACETYLHYDROLASE"/>
    <property type="match status" value="1"/>
</dbReference>
<dbReference type="Pfam" id="PF03403">
    <property type="entry name" value="PAF-AH_p_II"/>
    <property type="match status" value="2"/>
</dbReference>
<dbReference type="SUPFAM" id="SSF53474">
    <property type="entry name" value="alpha/beta-Hydrolases"/>
    <property type="match status" value="1"/>
</dbReference>
<feature type="signal peptide" evidence="4">
    <location>
        <begin position="1"/>
        <end position="32"/>
    </location>
</feature>
<sequence>MSRTPSAGSHRTTRRAVLAAAAALSVSPAARASAAAPPAPTAPRLALPAPTGPYRVGTVSLHLVDPSRPDPVAGPGRSRELMASLWYPARGAGRHPRAPWMAAAPLRELLTYSGFPAGLAASPLTSGHEGAPVLRHGGRLPVVVFSHAAHDHRGDNTVIVQELASHGYAVVTVDHTNDAFTQFPDGRVSVPSQDPRYGLTPGDFAADVRFVLDRVEDLDAGRNPDAGHRTLPAGLRGALDLGRVGVFGSSKGGTAAARVMYDDPRVRAGLSLDGPMEMQPAFTADLYRPFMLMTADYTRAAQPAVANLWSHLRGWRLDVRAAGAVHASYSDYQVLIPQLAQPAGMSEEDVRSWIGTLDPARGVRIQQAYPLAFFDRHLRRRGHLLDGPSPAFPEVTFAP</sequence>
<name>A0A9W4GQL1_9ACTN</name>
<evidence type="ECO:0000256" key="2">
    <source>
        <dbReference type="ARBA" id="ARBA00022963"/>
    </source>
</evidence>
<dbReference type="Gene3D" id="3.40.50.1820">
    <property type="entry name" value="alpha/beta hydrolase"/>
    <property type="match status" value="1"/>
</dbReference>
<evidence type="ECO:0000256" key="3">
    <source>
        <dbReference type="ARBA" id="ARBA00023098"/>
    </source>
</evidence>
<evidence type="ECO:0000256" key="1">
    <source>
        <dbReference type="ARBA" id="ARBA00022801"/>
    </source>
</evidence>
<dbReference type="PROSITE" id="PS51318">
    <property type="entry name" value="TAT"/>
    <property type="match status" value="1"/>
</dbReference>
<feature type="chain" id="PRO_5040891283" evidence="4">
    <location>
        <begin position="33"/>
        <end position="399"/>
    </location>
</feature>
<dbReference type="GO" id="GO:0016042">
    <property type="term" value="P:lipid catabolic process"/>
    <property type="evidence" value="ECO:0007669"/>
    <property type="project" value="UniProtKB-KW"/>
</dbReference>
<keyword evidence="4" id="KW-0732">Signal</keyword>
<dbReference type="RefSeq" id="WP_251489578.1">
    <property type="nucleotide sequence ID" value="NZ_CAJSLV010000050.1"/>
</dbReference>
<keyword evidence="1" id="KW-0378">Hydrolase</keyword>
<dbReference type="AlphaFoldDB" id="A0A9W4GQL1"/>
<evidence type="ECO:0000256" key="4">
    <source>
        <dbReference type="SAM" id="SignalP"/>
    </source>
</evidence>
<keyword evidence="3" id="KW-0443">Lipid metabolism</keyword>
<dbReference type="GO" id="GO:0003847">
    <property type="term" value="F:1-alkyl-2-acetylglycerophosphocholine esterase activity"/>
    <property type="evidence" value="ECO:0007669"/>
    <property type="project" value="TreeGrafter"/>
</dbReference>
<evidence type="ECO:0000313" key="5">
    <source>
        <dbReference type="EMBL" id="CAG6393709.1"/>
    </source>
</evidence>
<dbReference type="InterPro" id="IPR006311">
    <property type="entry name" value="TAT_signal"/>
</dbReference>
<protein>
    <submittedName>
        <fullName evidence="5">Acetylhydrolase</fullName>
    </submittedName>
</protein>
<keyword evidence="6" id="KW-1185">Reference proteome</keyword>
<dbReference type="EMBL" id="CAJSLV010000050">
    <property type="protein sequence ID" value="CAG6393709.1"/>
    <property type="molecule type" value="Genomic_DNA"/>
</dbReference>
<dbReference type="Proteomes" id="UP001152519">
    <property type="component" value="Unassembled WGS sequence"/>
</dbReference>
<gene>
    <name evidence="5" type="ORF">SCOCK_210149</name>
</gene>
<evidence type="ECO:0000313" key="6">
    <source>
        <dbReference type="Proteomes" id="UP001152519"/>
    </source>
</evidence>
<keyword evidence="2" id="KW-0442">Lipid degradation</keyword>
<dbReference type="PANTHER" id="PTHR10272">
    <property type="entry name" value="PLATELET-ACTIVATING FACTOR ACETYLHYDROLASE"/>
    <property type="match status" value="1"/>
</dbReference>
<accession>A0A9W4GQL1</accession>
<reference evidence="5" key="1">
    <citation type="submission" date="2021-05" db="EMBL/GenBank/DDBJ databases">
        <authorList>
            <person name="Arsene-Ploetze F."/>
        </authorList>
    </citation>
    <scope>NUCLEOTIDE SEQUENCE</scope>
    <source>
        <strain evidence="5">DSM 42138</strain>
    </source>
</reference>
<dbReference type="InterPro" id="IPR029058">
    <property type="entry name" value="AB_hydrolase_fold"/>
</dbReference>
<proteinExistence type="predicted"/>